<proteinExistence type="predicted"/>
<feature type="binding site" evidence="3">
    <location>
        <position position="118"/>
    </location>
    <ligand>
        <name>Zn(2+)</name>
        <dbReference type="ChEBI" id="CHEBI:29105"/>
    </ligand>
</feature>
<dbReference type="AlphaFoldDB" id="A0A9W7XT54"/>
<dbReference type="Pfam" id="PF01215">
    <property type="entry name" value="COX5B"/>
    <property type="match status" value="1"/>
</dbReference>
<dbReference type="Gene3D" id="2.60.11.10">
    <property type="entry name" value="Cytochrome c oxidase, subunit Vb"/>
    <property type="match status" value="1"/>
</dbReference>
<keyword evidence="5" id="KW-1185">Reference proteome</keyword>
<accession>A0A9W7XT54</accession>
<evidence type="ECO:0000256" key="1">
    <source>
        <dbReference type="ARBA" id="ARBA00022723"/>
    </source>
</evidence>
<gene>
    <name evidence="4" type="primary">COX4</name>
    <name evidence="4" type="ORF">LPJ64_000174</name>
</gene>
<feature type="binding site" evidence="3">
    <location>
        <position position="134"/>
    </location>
    <ligand>
        <name>Zn(2+)</name>
        <dbReference type="ChEBI" id="CHEBI:29105"/>
    </ligand>
</feature>
<dbReference type="PANTHER" id="PTHR10122:SF0">
    <property type="entry name" value="CYTOCHROME C OXIDASE SUBUNIT 5B, ISOFORM A-RELATED"/>
    <property type="match status" value="1"/>
</dbReference>
<dbReference type="GO" id="GO:0046872">
    <property type="term" value="F:metal ion binding"/>
    <property type="evidence" value="ECO:0007669"/>
    <property type="project" value="UniProtKB-KW"/>
</dbReference>
<dbReference type="PROSITE" id="PS51359">
    <property type="entry name" value="COX5B_2"/>
    <property type="match status" value="1"/>
</dbReference>
<reference evidence="4" key="1">
    <citation type="submission" date="2022-07" db="EMBL/GenBank/DDBJ databases">
        <title>Phylogenomic reconstructions and comparative analyses of Kickxellomycotina fungi.</title>
        <authorList>
            <person name="Reynolds N.K."/>
            <person name="Stajich J.E."/>
            <person name="Barry K."/>
            <person name="Grigoriev I.V."/>
            <person name="Crous P."/>
            <person name="Smith M.E."/>
        </authorList>
    </citation>
    <scope>NUCLEOTIDE SEQUENCE</scope>
    <source>
        <strain evidence="4">NBRC 105413</strain>
    </source>
</reference>
<evidence type="ECO:0000256" key="2">
    <source>
        <dbReference type="ARBA" id="ARBA00022833"/>
    </source>
</evidence>
<dbReference type="InterPro" id="IPR036972">
    <property type="entry name" value="Cyt_c_oxidase_su5b_sf"/>
</dbReference>
<evidence type="ECO:0000256" key="3">
    <source>
        <dbReference type="PIRSR" id="PIRSR602124-2"/>
    </source>
</evidence>
<dbReference type="EMBL" id="JANBOH010000003">
    <property type="protein sequence ID" value="KAJ1648592.1"/>
    <property type="molecule type" value="Genomic_DNA"/>
</dbReference>
<protein>
    <submittedName>
        <fullName evidence="4">Cytochrome c oxidase subunit 4</fullName>
    </submittedName>
</protein>
<sequence>MFNAVRRNLLTKTTPALRAGLTRPAQRSFSAAAICRSSDHKAPIIQGPGATPGRTPTDFEQATGDERAEHLAALEGKEYFDMGPLYLNKKGTKAEPTIVPSGAETRIVGCCGAPGEDHELIWIMVEREHEFDRCPECGNVYKLSDKGFDPENLPAAKHEH</sequence>
<comment type="caution">
    <text evidence="4">The sequence shown here is derived from an EMBL/GenBank/DDBJ whole genome shotgun (WGS) entry which is preliminary data.</text>
</comment>
<evidence type="ECO:0000313" key="4">
    <source>
        <dbReference type="EMBL" id="KAJ1648592.1"/>
    </source>
</evidence>
<feature type="binding site" evidence="3">
    <location>
        <position position="110"/>
    </location>
    <ligand>
        <name>Zn(2+)</name>
        <dbReference type="ChEBI" id="CHEBI:29105"/>
    </ligand>
</feature>
<keyword evidence="1 3" id="KW-0479">Metal-binding</keyword>
<dbReference type="PANTHER" id="PTHR10122">
    <property type="entry name" value="CYTOCHROME C OXIDASE SUBUNIT 5B, MITOCHONDRIAL"/>
    <property type="match status" value="1"/>
</dbReference>
<keyword evidence="2 3" id="KW-0862">Zinc</keyword>
<dbReference type="GO" id="GO:0006123">
    <property type="term" value="P:mitochondrial electron transport, cytochrome c to oxygen"/>
    <property type="evidence" value="ECO:0007669"/>
    <property type="project" value="InterPro"/>
</dbReference>
<dbReference type="SUPFAM" id="SSF57802">
    <property type="entry name" value="Rubredoxin-like"/>
    <property type="match status" value="1"/>
</dbReference>
<dbReference type="Proteomes" id="UP001145021">
    <property type="component" value="Unassembled WGS sequence"/>
</dbReference>
<name>A0A9W7XT54_9FUNG</name>
<evidence type="ECO:0000313" key="5">
    <source>
        <dbReference type="Proteomes" id="UP001145021"/>
    </source>
</evidence>
<feature type="binding site" evidence="3">
    <location>
        <position position="137"/>
    </location>
    <ligand>
        <name>Zn(2+)</name>
        <dbReference type="ChEBI" id="CHEBI:29105"/>
    </ligand>
</feature>
<dbReference type="GO" id="GO:0045277">
    <property type="term" value="C:respiratory chain complex IV"/>
    <property type="evidence" value="ECO:0007669"/>
    <property type="project" value="InterPro"/>
</dbReference>
<dbReference type="InterPro" id="IPR002124">
    <property type="entry name" value="Cyt_c_oxidase_su5b"/>
</dbReference>
<dbReference type="GO" id="GO:0005740">
    <property type="term" value="C:mitochondrial envelope"/>
    <property type="evidence" value="ECO:0007669"/>
    <property type="project" value="InterPro"/>
</dbReference>
<organism evidence="4 5">
    <name type="scientific">Coemansia asiatica</name>
    <dbReference type="NCBI Taxonomy" id="1052880"/>
    <lineage>
        <taxon>Eukaryota</taxon>
        <taxon>Fungi</taxon>
        <taxon>Fungi incertae sedis</taxon>
        <taxon>Zoopagomycota</taxon>
        <taxon>Kickxellomycotina</taxon>
        <taxon>Kickxellomycetes</taxon>
        <taxon>Kickxellales</taxon>
        <taxon>Kickxellaceae</taxon>
        <taxon>Coemansia</taxon>
    </lineage>
</organism>